<keyword evidence="1" id="KW-0732">Signal</keyword>
<accession>A0A1M7C8S1</accession>
<dbReference type="AlphaFoldDB" id="A0A1M7C8S1"/>
<name>A0A1M7C8S1_9FIRM</name>
<keyword evidence="3" id="KW-1185">Reference proteome</keyword>
<feature type="chain" id="PRO_5012432491" evidence="1">
    <location>
        <begin position="25"/>
        <end position="48"/>
    </location>
</feature>
<dbReference type="STRING" id="1121322.SAMN02745136_05364"/>
<dbReference type="EMBL" id="FRAC01000041">
    <property type="protein sequence ID" value="SHL63580.1"/>
    <property type="molecule type" value="Genomic_DNA"/>
</dbReference>
<evidence type="ECO:0000313" key="3">
    <source>
        <dbReference type="Proteomes" id="UP000184386"/>
    </source>
</evidence>
<proteinExistence type="predicted"/>
<dbReference type="Proteomes" id="UP000184386">
    <property type="component" value="Unassembled WGS sequence"/>
</dbReference>
<evidence type="ECO:0000256" key="1">
    <source>
        <dbReference type="SAM" id="SignalP"/>
    </source>
</evidence>
<organism evidence="2 3">
    <name type="scientific">Anaerocolumna jejuensis DSM 15929</name>
    <dbReference type="NCBI Taxonomy" id="1121322"/>
    <lineage>
        <taxon>Bacteria</taxon>
        <taxon>Bacillati</taxon>
        <taxon>Bacillota</taxon>
        <taxon>Clostridia</taxon>
        <taxon>Lachnospirales</taxon>
        <taxon>Lachnospiraceae</taxon>
        <taxon>Anaerocolumna</taxon>
    </lineage>
</organism>
<evidence type="ECO:0000313" key="2">
    <source>
        <dbReference type="EMBL" id="SHL63580.1"/>
    </source>
</evidence>
<gene>
    <name evidence="2" type="ORF">SAMN02745136_05364</name>
</gene>
<reference evidence="2 3" key="1">
    <citation type="submission" date="2016-11" db="EMBL/GenBank/DDBJ databases">
        <authorList>
            <person name="Jaros S."/>
            <person name="Januszkiewicz K."/>
            <person name="Wedrychowicz H."/>
        </authorList>
    </citation>
    <scope>NUCLEOTIDE SEQUENCE [LARGE SCALE GENOMIC DNA]</scope>
    <source>
        <strain evidence="2 3">DSM 15929</strain>
    </source>
</reference>
<protein>
    <submittedName>
        <fullName evidence="2">Uncharacterized protein</fullName>
    </submittedName>
</protein>
<feature type="signal peptide" evidence="1">
    <location>
        <begin position="1"/>
        <end position="24"/>
    </location>
</feature>
<sequence length="48" mass="5423">MKKFTKLRYFVALLLVLATVSSVATPTRSNGTVTLMSEPGFNWFLETR</sequence>